<dbReference type="Pfam" id="PF23559">
    <property type="entry name" value="WHD_DRP"/>
    <property type="match status" value="1"/>
</dbReference>
<feature type="domain" description="NB-ARC" evidence="5">
    <location>
        <begin position="163"/>
        <end position="345"/>
    </location>
</feature>
<keyword evidence="4" id="KW-0067">ATP-binding</keyword>
<accession>A0AAP0KY53</accession>
<dbReference type="Gene3D" id="1.10.10.10">
    <property type="entry name" value="Winged helix-like DNA-binding domain superfamily/Winged helix DNA-binding domain"/>
    <property type="match status" value="1"/>
</dbReference>
<evidence type="ECO:0000256" key="3">
    <source>
        <dbReference type="ARBA" id="ARBA00022821"/>
    </source>
</evidence>
<keyword evidence="3" id="KW-0611">Plant defense</keyword>
<dbReference type="GO" id="GO:0051707">
    <property type="term" value="P:response to other organism"/>
    <property type="evidence" value="ECO:0007669"/>
    <property type="project" value="UniProtKB-ARBA"/>
</dbReference>
<dbReference type="Proteomes" id="UP001420932">
    <property type="component" value="Unassembled WGS sequence"/>
</dbReference>
<comment type="caution">
    <text evidence="9">The sequence shown here is derived from an EMBL/GenBank/DDBJ whole genome shotgun (WGS) entry which is preliminary data.</text>
</comment>
<evidence type="ECO:0000256" key="2">
    <source>
        <dbReference type="ARBA" id="ARBA00022741"/>
    </source>
</evidence>
<dbReference type="Gene3D" id="3.40.50.300">
    <property type="entry name" value="P-loop containing nucleotide triphosphate hydrolases"/>
    <property type="match status" value="1"/>
</dbReference>
<evidence type="ECO:0000256" key="4">
    <source>
        <dbReference type="ARBA" id="ARBA00022840"/>
    </source>
</evidence>
<dbReference type="SUPFAM" id="SSF52058">
    <property type="entry name" value="L domain-like"/>
    <property type="match status" value="2"/>
</dbReference>
<keyword evidence="1" id="KW-0677">Repeat</keyword>
<dbReference type="EMBL" id="JBBNAF010000003">
    <property type="protein sequence ID" value="KAK9159525.1"/>
    <property type="molecule type" value="Genomic_DNA"/>
</dbReference>
<evidence type="ECO:0000259" key="5">
    <source>
        <dbReference type="Pfam" id="PF00931"/>
    </source>
</evidence>
<dbReference type="InterPro" id="IPR036388">
    <property type="entry name" value="WH-like_DNA-bd_sf"/>
</dbReference>
<proteinExistence type="predicted"/>
<evidence type="ECO:0000313" key="10">
    <source>
        <dbReference type="Proteomes" id="UP001420932"/>
    </source>
</evidence>
<dbReference type="InterPro" id="IPR041118">
    <property type="entry name" value="Rx_N"/>
</dbReference>
<dbReference type="Gene3D" id="3.80.10.10">
    <property type="entry name" value="Ribonuclease Inhibitor"/>
    <property type="match status" value="3"/>
</dbReference>
<dbReference type="Pfam" id="PF23598">
    <property type="entry name" value="LRR_14"/>
    <property type="match status" value="1"/>
</dbReference>
<feature type="domain" description="Disease resistance R13L4/SHOC-2-like LRR" evidence="8">
    <location>
        <begin position="572"/>
        <end position="858"/>
    </location>
</feature>
<organism evidence="9 10">
    <name type="scientific">Stephania yunnanensis</name>
    <dbReference type="NCBI Taxonomy" id="152371"/>
    <lineage>
        <taxon>Eukaryota</taxon>
        <taxon>Viridiplantae</taxon>
        <taxon>Streptophyta</taxon>
        <taxon>Embryophyta</taxon>
        <taxon>Tracheophyta</taxon>
        <taxon>Spermatophyta</taxon>
        <taxon>Magnoliopsida</taxon>
        <taxon>Ranunculales</taxon>
        <taxon>Menispermaceae</taxon>
        <taxon>Menispermoideae</taxon>
        <taxon>Cissampelideae</taxon>
        <taxon>Stephania</taxon>
    </lineage>
</organism>
<dbReference type="InterPro" id="IPR055414">
    <property type="entry name" value="LRR_R13L4/SHOC2-like"/>
</dbReference>
<feature type="domain" description="Disease resistance protein winged helix" evidence="7">
    <location>
        <begin position="430"/>
        <end position="504"/>
    </location>
</feature>
<dbReference type="PANTHER" id="PTHR36766">
    <property type="entry name" value="PLANT BROAD-SPECTRUM MILDEW RESISTANCE PROTEIN RPW8"/>
    <property type="match status" value="1"/>
</dbReference>
<keyword evidence="10" id="KW-1185">Reference proteome</keyword>
<dbReference type="Gene3D" id="1.20.5.4130">
    <property type="match status" value="1"/>
</dbReference>
<dbReference type="InterPro" id="IPR002182">
    <property type="entry name" value="NB-ARC"/>
</dbReference>
<dbReference type="GO" id="GO:0005524">
    <property type="term" value="F:ATP binding"/>
    <property type="evidence" value="ECO:0007669"/>
    <property type="project" value="UniProtKB-KW"/>
</dbReference>
<dbReference type="Gene3D" id="1.10.8.430">
    <property type="entry name" value="Helical domain of apoptotic protease-activating factors"/>
    <property type="match status" value="1"/>
</dbReference>
<protein>
    <submittedName>
        <fullName evidence="9">Uncharacterized protein</fullName>
    </submittedName>
</protein>
<dbReference type="InterPro" id="IPR042197">
    <property type="entry name" value="Apaf_helical"/>
</dbReference>
<dbReference type="CDD" id="cd14798">
    <property type="entry name" value="RX-CC_like"/>
    <property type="match status" value="1"/>
</dbReference>
<dbReference type="InterPro" id="IPR027417">
    <property type="entry name" value="P-loop_NTPase"/>
</dbReference>
<sequence>MAEELIVGGAGEIVKRAISLAFDELGLVIGVKGEVKKLKDVLTHIQAVLQDAEEKQVKENRVKVWLQQLKQLSYDAEDVFDEIAYNELKYTTGWLNNLSRPVARFKMAHQIKAINLELDGIDKRKSAFQLKTNDQAGASSSLSGQTIDRETTSRLNDNVIGRESDKEDIIKMLINHDHGNNIALPVIAIVGLGGLGKTTLAQLVYNDDAVKKHFELKVWICVSTNFRTTNLFFQILQQINPNNAVPESSSKQVLLQGLESQLVQQGTKKKFLLVLDDDWNENQAMWEDFVFSLRDIVGTGSRIIVTSRDSNVASIRGDQTVHVHQLQGLSEYSCWDIIKSRAFKNGEPVKPSLLEIGKQISDKCKSVPLAAKVLGGMLQSKREDHEWEAMRDADFWKVPSDGTEQIMEVLKFSYYNLPSALKSCFSYCAIFPKDYFISRESLIELWMAQGLLGASNNSQEEIMEDKCNTYFNTLYSKSFFQEAKINEYGEVIECKMHDLVHDLAQSICKFECQILGECNNTEDFSKCRHASFISPKTLKVLTKAKKVRTIFGWKPTSISFHNGGTVGATKISTFFKFKLLRVLDLSGFRGSDFSSSPGKLKHLRYLDLSKTSIKSLPKWVTQLYHLQTLKLFHCYIVKLPEDLMNLKKLRHLFIDDGWKWKKMPQAMGKLHELQTLRVFGACQENGILVLENLNNLRGALEIRRLGLLREASLAKRANVLSKKSKLHKLELYWDRDFSIGDEGSDLHVLEELQPHQNLHELLINGFEGVRFPRWISNGSLLPNLKSMMISDCSHCEHIPSFGELACLERLEIRNMSNVKSIGGSKDEQMDTTTTPQSSSYSCLKVLELDRMPNLEEWFEGNEVCSEELWIRNCPNLRMTPHLFPSLKSLKLNDVGGTGVVSITTSLTSLTSLSITRCDDLEFLPEGLLMNNDQLIIFNVEQCPKLQTFKGEGLMVSNSGSLRELKIGACDALKSIPDVRGLTSLQNLEIWSCRELEMMPKEFWSSLVSLESLYIYRCERLKGTIELSLSLKHLREVRIMFCPNLERFDICGSSNTEQQLVLFSCCHTLEIYNCNAISSIDVRSFASLRELKITECSGLHALQGLPFLTALEELELGPFSEDSDCFPSLLGGEYDDDNGDEVASNTPLLPSLRKLVINGWPALQALPHHLQHLTMLKSLSIWNFTNLTELPEWIGNLASLEELRIVSCDKLTHLPSKEQMQRLNFLESLSIALCPCLEERCKRDGPEWPNISHIPYLHIE</sequence>
<evidence type="ECO:0000259" key="6">
    <source>
        <dbReference type="Pfam" id="PF18052"/>
    </source>
</evidence>
<reference evidence="9 10" key="1">
    <citation type="submission" date="2024-01" db="EMBL/GenBank/DDBJ databases">
        <title>Genome assemblies of Stephania.</title>
        <authorList>
            <person name="Yang L."/>
        </authorList>
    </citation>
    <scope>NUCLEOTIDE SEQUENCE [LARGE SCALE GENOMIC DNA]</scope>
    <source>
        <strain evidence="9">YNDBR</strain>
        <tissue evidence="9">Leaf</tissue>
    </source>
</reference>
<dbReference type="InterPro" id="IPR058922">
    <property type="entry name" value="WHD_DRP"/>
</dbReference>
<dbReference type="GO" id="GO:0043531">
    <property type="term" value="F:ADP binding"/>
    <property type="evidence" value="ECO:0007669"/>
    <property type="project" value="InterPro"/>
</dbReference>
<dbReference type="PANTHER" id="PTHR36766:SF70">
    <property type="entry name" value="DISEASE RESISTANCE PROTEIN RGA4"/>
    <property type="match status" value="1"/>
</dbReference>
<dbReference type="Pfam" id="PF18052">
    <property type="entry name" value="Rx_N"/>
    <property type="match status" value="1"/>
</dbReference>
<evidence type="ECO:0000259" key="7">
    <source>
        <dbReference type="Pfam" id="PF23559"/>
    </source>
</evidence>
<feature type="domain" description="Disease resistance N-terminal" evidence="6">
    <location>
        <begin position="13"/>
        <end position="89"/>
    </location>
</feature>
<evidence type="ECO:0000259" key="8">
    <source>
        <dbReference type="Pfam" id="PF23598"/>
    </source>
</evidence>
<evidence type="ECO:0000313" key="9">
    <source>
        <dbReference type="EMBL" id="KAK9159525.1"/>
    </source>
</evidence>
<dbReference type="InterPro" id="IPR032675">
    <property type="entry name" value="LRR_dom_sf"/>
</dbReference>
<dbReference type="FunFam" id="1.10.10.10:FF:000322">
    <property type="entry name" value="Probable disease resistance protein At1g63360"/>
    <property type="match status" value="1"/>
</dbReference>
<gene>
    <name evidence="9" type="ORF">Syun_005866</name>
</gene>
<dbReference type="SUPFAM" id="SSF52540">
    <property type="entry name" value="P-loop containing nucleoside triphosphate hydrolases"/>
    <property type="match status" value="1"/>
</dbReference>
<name>A0AAP0KY53_9MAGN</name>
<dbReference type="AlphaFoldDB" id="A0AAP0KY53"/>
<dbReference type="Pfam" id="PF00931">
    <property type="entry name" value="NB-ARC"/>
    <property type="match status" value="1"/>
</dbReference>
<evidence type="ECO:0000256" key="1">
    <source>
        <dbReference type="ARBA" id="ARBA00022737"/>
    </source>
</evidence>
<dbReference type="InterPro" id="IPR038005">
    <property type="entry name" value="RX-like_CC"/>
</dbReference>
<dbReference type="GO" id="GO:0006952">
    <property type="term" value="P:defense response"/>
    <property type="evidence" value="ECO:0007669"/>
    <property type="project" value="UniProtKB-KW"/>
</dbReference>
<dbReference type="PRINTS" id="PR00364">
    <property type="entry name" value="DISEASERSIST"/>
</dbReference>
<keyword evidence="2" id="KW-0547">Nucleotide-binding</keyword>